<gene>
    <name evidence="1" type="ORF">EHO57_09040</name>
    <name evidence="2" type="ORF">EHQ53_14390</name>
</gene>
<name>A0A5F1ZQ24_9LEPT</name>
<evidence type="ECO:0000313" key="3">
    <source>
        <dbReference type="Proteomes" id="UP000297273"/>
    </source>
</evidence>
<proteinExistence type="predicted"/>
<comment type="caution">
    <text evidence="1">The sequence shown here is derived from an EMBL/GenBank/DDBJ whole genome shotgun (WGS) entry which is preliminary data.</text>
</comment>
<dbReference type="InterPro" id="IPR011458">
    <property type="entry name" value="DUF1564"/>
</dbReference>
<dbReference type="EMBL" id="RQGC01000012">
    <property type="protein sequence ID" value="TGL39282.1"/>
    <property type="molecule type" value="Genomic_DNA"/>
</dbReference>
<evidence type="ECO:0000313" key="2">
    <source>
        <dbReference type="EMBL" id="TGL39282.1"/>
    </source>
</evidence>
<accession>A0A5F1ZQ24</accession>
<dbReference type="EMBL" id="RQER01000005">
    <property type="protein sequence ID" value="TGK01927.1"/>
    <property type="molecule type" value="Genomic_DNA"/>
</dbReference>
<sequence>MSLSVVFQKDKVEKKDKILKHSYPSTALIPLELWEQIPSVYKNNFQYYLGILRGRYSHLLRAQDYLGKSSLRTTFQEKGLNLIRHSYRPIEAHYQELKSIAIGHGVSINLLIALMIFWDSCKFMKKFLSDFWNGRKPPAIEVLHVSRVLDLEAQEIRLFSFQCPTRFYLPRGSTHWI</sequence>
<organism evidence="1 4">
    <name type="scientific">Leptospira langatensis</name>
    <dbReference type="NCBI Taxonomy" id="2484983"/>
    <lineage>
        <taxon>Bacteria</taxon>
        <taxon>Pseudomonadati</taxon>
        <taxon>Spirochaetota</taxon>
        <taxon>Spirochaetia</taxon>
        <taxon>Leptospirales</taxon>
        <taxon>Leptospiraceae</taxon>
        <taxon>Leptospira</taxon>
    </lineage>
</organism>
<dbReference type="Pfam" id="PF07600">
    <property type="entry name" value="DUF1564"/>
    <property type="match status" value="1"/>
</dbReference>
<evidence type="ECO:0000313" key="1">
    <source>
        <dbReference type="EMBL" id="TGK01927.1"/>
    </source>
</evidence>
<dbReference type="Proteomes" id="UP000297273">
    <property type="component" value="Unassembled WGS sequence"/>
</dbReference>
<protein>
    <submittedName>
        <fullName evidence="1">DUF1564 family protein</fullName>
    </submittedName>
</protein>
<dbReference type="RefSeq" id="WP_135646478.1">
    <property type="nucleotide sequence ID" value="NZ_RQER01000005.1"/>
</dbReference>
<reference evidence="2" key="1">
    <citation type="submission" date="2018-10" db="EMBL/GenBank/DDBJ databases">
        <authorList>
            <person name="Vincent A.T."/>
            <person name="Schiettekatte O."/>
            <person name="Bourhy P."/>
            <person name="Veyrier F.J."/>
            <person name="Picardeau M."/>
        </authorList>
    </citation>
    <scope>NUCLEOTIDE SEQUENCE</scope>
    <source>
        <strain evidence="2">201702690</strain>
    </source>
</reference>
<dbReference type="OrthoDB" id="326438at2"/>
<keyword evidence="3" id="KW-1185">Reference proteome</keyword>
<dbReference type="Proteomes" id="UP000297946">
    <property type="component" value="Unassembled WGS sequence"/>
</dbReference>
<reference evidence="3 4" key="2">
    <citation type="journal article" date="2019" name="PLoS Negl. Trop. Dis.">
        <title>Revisiting the worldwide diversity of Leptospira species in the environment.</title>
        <authorList>
            <person name="Vincent A.T."/>
            <person name="Schiettekatte O."/>
            <person name="Bourhy P."/>
            <person name="Veyrier F.J."/>
            <person name="Picardeau M."/>
        </authorList>
    </citation>
    <scope>NUCLEOTIDE SEQUENCE [LARGE SCALE GENOMIC DNA]</scope>
    <source>
        <strain evidence="3">201702690</strain>
        <strain evidence="1 4">SSW18</strain>
    </source>
</reference>
<evidence type="ECO:0000313" key="4">
    <source>
        <dbReference type="Proteomes" id="UP000297946"/>
    </source>
</evidence>
<dbReference type="AlphaFoldDB" id="A0A5F1ZQ24"/>